<evidence type="ECO:0000256" key="10">
    <source>
        <dbReference type="ARBA" id="ARBA00023002"/>
    </source>
</evidence>
<dbReference type="FunFam" id="1.25.40.10:FF:000442">
    <property type="entry name" value="Pentatricopeptide repeat-containing protein At3g49710"/>
    <property type="match status" value="1"/>
</dbReference>
<comment type="cofactor">
    <cofactor evidence="1">
        <name>thiamine diphosphate</name>
        <dbReference type="ChEBI" id="CHEBI:58937"/>
    </cofactor>
</comment>
<organism evidence="16">
    <name type="scientific">Salix viminalis</name>
    <name type="common">Common osier</name>
    <name type="synonym">Basket willow</name>
    <dbReference type="NCBI Taxonomy" id="40686"/>
    <lineage>
        <taxon>Eukaryota</taxon>
        <taxon>Viridiplantae</taxon>
        <taxon>Streptophyta</taxon>
        <taxon>Embryophyta</taxon>
        <taxon>Tracheophyta</taxon>
        <taxon>Spermatophyta</taxon>
        <taxon>Magnoliopsida</taxon>
        <taxon>eudicotyledons</taxon>
        <taxon>Gunneridae</taxon>
        <taxon>Pentapetalae</taxon>
        <taxon>rosids</taxon>
        <taxon>fabids</taxon>
        <taxon>Malpighiales</taxon>
        <taxon>Salicaceae</taxon>
        <taxon>Saliceae</taxon>
        <taxon>Salix</taxon>
    </lineage>
</organism>
<dbReference type="GO" id="GO:0005759">
    <property type="term" value="C:mitochondrial matrix"/>
    <property type="evidence" value="ECO:0007669"/>
    <property type="project" value="UniProtKB-SubCell"/>
</dbReference>
<accession>A0A6N2LSV8</accession>
<dbReference type="InterPro" id="IPR029061">
    <property type="entry name" value="THDP-binding"/>
</dbReference>
<dbReference type="CDD" id="cd02000">
    <property type="entry name" value="TPP_E1_PDC_ADC_BCADC"/>
    <property type="match status" value="1"/>
</dbReference>
<dbReference type="PROSITE" id="PS51375">
    <property type="entry name" value="PPR"/>
    <property type="match status" value="4"/>
</dbReference>
<dbReference type="InterPro" id="IPR011990">
    <property type="entry name" value="TPR-like_helical_dom_sf"/>
</dbReference>
<dbReference type="GO" id="GO:0009083">
    <property type="term" value="P:branched-chain amino acid catabolic process"/>
    <property type="evidence" value="ECO:0007669"/>
    <property type="project" value="UniProtKB-ARBA"/>
</dbReference>
<dbReference type="Pfam" id="PF01535">
    <property type="entry name" value="PPR"/>
    <property type="match status" value="1"/>
</dbReference>
<protein>
    <recommendedName>
        <fullName evidence="5">3-methyl-2-oxobutanoate dehydrogenase (2-methylpropanoyl-transferring)</fullName>
        <ecNumber evidence="5">1.2.4.4</ecNumber>
    </recommendedName>
    <alternativeName>
        <fullName evidence="12">Branched-chain alpha-keto acid dehydrogenase E1 component alpha chain</fullName>
    </alternativeName>
</protein>
<dbReference type="Gene3D" id="1.25.40.10">
    <property type="entry name" value="Tetratricopeptide repeat domain"/>
    <property type="match status" value="5"/>
</dbReference>
<dbReference type="Gene3D" id="3.40.50.970">
    <property type="match status" value="1"/>
</dbReference>
<dbReference type="InterPro" id="IPR046848">
    <property type="entry name" value="E_motif"/>
</dbReference>
<evidence type="ECO:0000256" key="12">
    <source>
        <dbReference type="ARBA" id="ARBA00031050"/>
    </source>
</evidence>
<evidence type="ECO:0000259" key="15">
    <source>
        <dbReference type="Pfam" id="PF00676"/>
    </source>
</evidence>
<comment type="subcellular location">
    <subcellularLocation>
        <location evidence="2">Mitochondrion matrix</location>
    </subcellularLocation>
</comment>
<feature type="repeat" description="PPR" evidence="14">
    <location>
        <begin position="312"/>
        <end position="346"/>
    </location>
</feature>
<evidence type="ECO:0000313" key="16">
    <source>
        <dbReference type="EMBL" id="VFU44692.1"/>
    </source>
</evidence>
<evidence type="ECO:0000256" key="2">
    <source>
        <dbReference type="ARBA" id="ARBA00004305"/>
    </source>
</evidence>
<evidence type="ECO:0000256" key="1">
    <source>
        <dbReference type="ARBA" id="ARBA00001964"/>
    </source>
</evidence>
<keyword evidence="10" id="KW-0560">Oxidoreductase</keyword>
<evidence type="ECO:0000256" key="11">
    <source>
        <dbReference type="ARBA" id="ARBA00023128"/>
    </source>
</evidence>
<evidence type="ECO:0000256" key="4">
    <source>
        <dbReference type="ARBA" id="ARBA00011516"/>
    </source>
</evidence>
<comment type="catalytic activity">
    <reaction evidence="13">
        <text>N(6)-[(R)-lipoyl]-L-lysyl-[protein] + 3-methyl-2-oxobutanoate + H(+) = N(6)-[(R)-S(8)-2-methylpropanoyldihydrolipoyl]-L-lysyl-[protein] + CO2</text>
        <dbReference type="Rhea" id="RHEA:13457"/>
        <dbReference type="Rhea" id="RHEA-COMP:10474"/>
        <dbReference type="Rhea" id="RHEA-COMP:10497"/>
        <dbReference type="ChEBI" id="CHEBI:11851"/>
        <dbReference type="ChEBI" id="CHEBI:15378"/>
        <dbReference type="ChEBI" id="CHEBI:16526"/>
        <dbReference type="ChEBI" id="CHEBI:83099"/>
        <dbReference type="ChEBI" id="CHEBI:83142"/>
        <dbReference type="EC" id="1.2.4.4"/>
    </reaction>
</comment>
<name>A0A6N2LSV8_SALVM</name>
<evidence type="ECO:0000256" key="9">
    <source>
        <dbReference type="ARBA" id="ARBA00022958"/>
    </source>
</evidence>
<keyword evidence="8" id="KW-0809">Transit peptide</keyword>
<dbReference type="PANTHER" id="PTHR43380:SF1">
    <property type="entry name" value="2-OXOISOVALERATE DEHYDROGENASE SUBUNIT ALPHA, MITOCHONDRIAL"/>
    <property type="match status" value="1"/>
</dbReference>
<proteinExistence type="inferred from homology"/>
<evidence type="ECO:0000256" key="13">
    <source>
        <dbReference type="ARBA" id="ARBA00052792"/>
    </source>
</evidence>
<dbReference type="AlphaFoldDB" id="A0A6N2LSV8"/>
<dbReference type="SUPFAM" id="SSF52518">
    <property type="entry name" value="Thiamin diphosphate-binding fold (THDP-binding)"/>
    <property type="match status" value="1"/>
</dbReference>
<sequence>MYPLIKQCHRVSRSSLSYYSYLIDHCFSLKSLSFARIAHAQLIKVGLNRHTFLGNRCLDLYSQLGNVNDVLKVFDDISSKNIVSWNICLKGLLRFDNLSLARSVFDDMPERDVVSWNSMISGFASRGYFNCALETFWEMQKLGVRPSEFTLSILMSLVFGVRQGKEIHASVVRSGLGALNVVLGNSLIDMYGKFSSLDYALGVFLTMEELDVISWNSLISACCKSGYPELALDKFCIMRSLGYSPDEFSVSAVITSCLNLRNLEKGKQIFALCVKVGFLCNTIISSATIDLFSKCNRLEDSVRLFDEQDQWDSAVCNSMISSYAWCGFGEDGLRLFVLTLKKDIRPTEFTLSSVLHSTSILKLEQGTQFHSLAVKSGLELDAIVSSSLVEMYSKFGFIDCSMRIFNNMIVRDLIAWNTMIMGLTHNGRVIEALKTFKELLRRGLPPDRITLAGVLLACSFGGFISEGMTIFLSMEESYGVKPSNEHYACFVDLLCQAGRLDEAVFVAESMPYEPVSLIWESILHACLIHGDLKLSERIAERLMELEPQSSLPYLVLTRLFEIRGQWEGVVRVKKAMKRGRVEKVIGCSWIGVKNQVHTFKADQLQHHRGKEIYLVLRLLNWEMEDKGKVTYIPEMRFLSESSGKRIPCYRVLNENGEIITGSDYEQLSEELSVKIYSNMVSLQMMDTVFYEAQRQGRISFYLTSAGEEAINIASAAALSADDIILPQYREPGLLLWRGFTIQEFANQCFGNKDDYGKGRQMPIHYGSKKHNFVTISSPIATQLPQAVGIAYSLKMDRKDACVVTYTGDGGTSEGDFHAALNFSAVTEAPVVFICRNNGWAISDGIVVRGRAYGIRSIRVDGNDVLAVYSAIHAAREMAISEQRPVLVEALSYRVGHHSTSDDSTKYRPVDEIVYWKMERNPVNRFRKWVERNGWWSEEKESELRSSVKKQLLQAIQVAEQAEKPPLEDLFSDVYDIRPPNLREQEKQLRETIYRHPQDYPSHVPL</sequence>
<dbReference type="EMBL" id="CAADRP010001608">
    <property type="protein sequence ID" value="VFU44692.1"/>
    <property type="molecule type" value="Genomic_DNA"/>
</dbReference>
<evidence type="ECO:0000256" key="14">
    <source>
        <dbReference type="PROSITE-ProRule" id="PRU00708"/>
    </source>
</evidence>
<evidence type="ECO:0000256" key="7">
    <source>
        <dbReference type="ARBA" id="ARBA00022737"/>
    </source>
</evidence>
<feature type="repeat" description="PPR" evidence="14">
    <location>
        <begin position="412"/>
        <end position="446"/>
    </location>
</feature>
<comment type="similarity">
    <text evidence="3">Belongs to the BCKDHA family.</text>
</comment>
<evidence type="ECO:0000256" key="3">
    <source>
        <dbReference type="ARBA" id="ARBA00008646"/>
    </source>
</evidence>
<dbReference type="GO" id="GO:0046872">
    <property type="term" value="F:metal ion binding"/>
    <property type="evidence" value="ECO:0007669"/>
    <property type="project" value="UniProtKB-KW"/>
</dbReference>
<dbReference type="InterPro" id="IPR001017">
    <property type="entry name" value="DH_E1"/>
</dbReference>
<comment type="subunit">
    <text evidence="4">Heterotetramer of alpha and beta chains.</text>
</comment>
<dbReference type="NCBIfam" id="TIGR00756">
    <property type="entry name" value="PPR"/>
    <property type="match status" value="4"/>
</dbReference>
<feature type="repeat" description="PPR" evidence="14">
    <location>
        <begin position="112"/>
        <end position="146"/>
    </location>
</feature>
<keyword evidence="7" id="KW-0677">Repeat</keyword>
<evidence type="ECO:0000256" key="8">
    <source>
        <dbReference type="ARBA" id="ARBA00022946"/>
    </source>
</evidence>
<feature type="domain" description="Dehydrogenase E1 component" evidence="15">
    <location>
        <begin position="678"/>
        <end position="965"/>
    </location>
</feature>
<reference evidence="16" key="1">
    <citation type="submission" date="2019-03" db="EMBL/GenBank/DDBJ databases">
        <authorList>
            <person name="Mank J."/>
            <person name="Almeida P."/>
        </authorList>
    </citation>
    <scope>NUCLEOTIDE SEQUENCE</scope>
    <source>
        <strain evidence="16">78183</strain>
    </source>
</reference>
<gene>
    <name evidence="16" type="ORF">SVIM_LOCUS275902</name>
</gene>
<dbReference type="EC" id="1.2.4.4" evidence="5"/>
<evidence type="ECO:0000256" key="5">
    <source>
        <dbReference type="ARBA" id="ARBA00012277"/>
    </source>
</evidence>
<dbReference type="InterPro" id="IPR050771">
    <property type="entry name" value="Alpha-ketoacid_DH_E1_comp"/>
</dbReference>
<keyword evidence="9" id="KW-0630">Potassium</keyword>
<dbReference type="PANTHER" id="PTHR43380">
    <property type="entry name" value="2-OXOISOVALERATE DEHYDROGENASE SUBUNIT ALPHA, MITOCHONDRIAL"/>
    <property type="match status" value="1"/>
</dbReference>
<dbReference type="FunFam" id="1.25.40.10:FF:001093">
    <property type="entry name" value="Pentatricopeptide repeat-containing protein At2g34400"/>
    <property type="match status" value="1"/>
</dbReference>
<dbReference type="Pfam" id="PF20431">
    <property type="entry name" value="E_motif"/>
    <property type="match status" value="1"/>
</dbReference>
<dbReference type="InterPro" id="IPR002885">
    <property type="entry name" value="PPR_rpt"/>
</dbReference>
<dbReference type="GO" id="GO:0003863">
    <property type="term" value="F:branched-chain 2-oxo acid dehydrogenase activity"/>
    <property type="evidence" value="ECO:0007669"/>
    <property type="project" value="UniProtKB-EC"/>
</dbReference>
<keyword evidence="11" id="KW-0496">Mitochondrion</keyword>
<dbReference type="FunFam" id="3.40.50.970:FF:000015">
    <property type="entry name" value="2-oxoisovalerate dehydrogenase subunit alpha"/>
    <property type="match status" value="1"/>
</dbReference>
<dbReference type="Pfam" id="PF00676">
    <property type="entry name" value="E1_dh"/>
    <property type="match status" value="1"/>
</dbReference>
<dbReference type="Pfam" id="PF13041">
    <property type="entry name" value="PPR_2"/>
    <property type="match status" value="3"/>
</dbReference>
<keyword evidence="6" id="KW-0479">Metal-binding</keyword>
<feature type="repeat" description="PPR" evidence="14">
    <location>
        <begin position="211"/>
        <end position="245"/>
    </location>
</feature>
<evidence type="ECO:0000256" key="6">
    <source>
        <dbReference type="ARBA" id="ARBA00022723"/>
    </source>
</evidence>